<feature type="region of interest" description="Disordered" evidence="1">
    <location>
        <begin position="1"/>
        <end position="74"/>
    </location>
</feature>
<reference evidence="2" key="1">
    <citation type="submission" date="2020-11" db="EMBL/GenBank/DDBJ databases">
        <title>Chlorella ohadii genome sequencing and assembly.</title>
        <authorList>
            <person name="Murik O."/>
            <person name="Treves H."/>
            <person name="Kedem I."/>
            <person name="Shotland Y."/>
            <person name="Kaplan A."/>
        </authorList>
    </citation>
    <scope>NUCLEOTIDE SEQUENCE</scope>
    <source>
        <strain evidence="2">1</strain>
    </source>
</reference>
<comment type="caution">
    <text evidence="2">The sequence shown here is derived from an EMBL/GenBank/DDBJ whole genome shotgun (WGS) entry which is preliminary data.</text>
</comment>
<sequence length="74" mass="8213">AASTLEAYCRQRKQRDRDGPQWGRPSAFLVREEGEEEEEEDDDDDEEGDGGGGGILQALGSDHDEGEWEDGEET</sequence>
<evidence type="ECO:0000313" key="2">
    <source>
        <dbReference type="EMBL" id="KAI7840610.1"/>
    </source>
</evidence>
<gene>
    <name evidence="2" type="ORF">COHA_005632</name>
</gene>
<proteinExistence type="predicted"/>
<name>A0AAD5DMN1_9CHLO</name>
<keyword evidence="3" id="KW-1185">Reference proteome</keyword>
<accession>A0AAD5DMN1</accession>
<feature type="compositionally biased region" description="Acidic residues" evidence="1">
    <location>
        <begin position="33"/>
        <end position="49"/>
    </location>
</feature>
<feature type="non-terminal residue" evidence="2">
    <location>
        <position position="1"/>
    </location>
</feature>
<organism evidence="2 3">
    <name type="scientific">Chlorella ohadii</name>
    <dbReference type="NCBI Taxonomy" id="2649997"/>
    <lineage>
        <taxon>Eukaryota</taxon>
        <taxon>Viridiplantae</taxon>
        <taxon>Chlorophyta</taxon>
        <taxon>core chlorophytes</taxon>
        <taxon>Trebouxiophyceae</taxon>
        <taxon>Chlorellales</taxon>
        <taxon>Chlorellaceae</taxon>
        <taxon>Chlorella clade</taxon>
        <taxon>Chlorella</taxon>
    </lineage>
</organism>
<dbReference type="AlphaFoldDB" id="A0AAD5DMN1"/>
<evidence type="ECO:0000313" key="3">
    <source>
        <dbReference type="Proteomes" id="UP001205105"/>
    </source>
</evidence>
<protein>
    <submittedName>
        <fullName evidence="2">Uncharacterized protein</fullName>
    </submittedName>
</protein>
<dbReference type="EMBL" id="JADXDR010000077">
    <property type="protein sequence ID" value="KAI7840610.1"/>
    <property type="molecule type" value="Genomic_DNA"/>
</dbReference>
<dbReference type="Proteomes" id="UP001205105">
    <property type="component" value="Unassembled WGS sequence"/>
</dbReference>
<feature type="compositionally biased region" description="Acidic residues" evidence="1">
    <location>
        <begin position="64"/>
        <end position="74"/>
    </location>
</feature>
<evidence type="ECO:0000256" key="1">
    <source>
        <dbReference type="SAM" id="MobiDB-lite"/>
    </source>
</evidence>